<reference evidence="2 3" key="1">
    <citation type="submission" date="2016-07" db="EMBL/GenBank/DDBJ databases">
        <title>Draft genome sequence of Prauserella muralis DSM 45305, isolated from a mould-covered wall in an indoor environment.</title>
        <authorList>
            <person name="Ruckert C."/>
            <person name="Albersmeier A."/>
            <person name="Jiang C.-L."/>
            <person name="Jiang Y."/>
            <person name="Kalinowski J."/>
            <person name="Schneider O."/>
            <person name="Winkler A."/>
            <person name="Zotchev S.B."/>
        </authorList>
    </citation>
    <scope>NUCLEOTIDE SEQUENCE [LARGE SCALE GENOMIC DNA]</scope>
    <source>
        <strain evidence="2 3">DSM 45305</strain>
    </source>
</reference>
<dbReference type="EMBL" id="MASW01000009">
    <property type="protein sequence ID" value="PXY17854.1"/>
    <property type="molecule type" value="Genomic_DNA"/>
</dbReference>
<organism evidence="2 3">
    <name type="scientific">Prauserella muralis</name>
    <dbReference type="NCBI Taxonomy" id="588067"/>
    <lineage>
        <taxon>Bacteria</taxon>
        <taxon>Bacillati</taxon>
        <taxon>Actinomycetota</taxon>
        <taxon>Actinomycetes</taxon>
        <taxon>Pseudonocardiales</taxon>
        <taxon>Pseudonocardiaceae</taxon>
        <taxon>Prauserella</taxon>
    </lineage>
</organism>
<sequence length="147" mass="14687">MTAFVVIIALAALLFAGLVLDGGLALAAKVRAMGEAQEAARAGAQEIDLTAYRADGTLRLVPHQATAATHSYLSAAGHTGTVSVAGNTVNVTVSINQPTQLLGLVNIGSITVTATGQAQPQRGISDVSLGFANSEVDSDGNSSGGGR</sequence>
<comment type="caution">
    <text evidence="2">The sequence shown here is derived from an EMBL/GenBank/DDBJ whole genome shotgun (WGS) entry which is preliminary data.</text>
</comment>
<dbReference type="Pfam" id="PF13400">
    <property type="entry name" value="Tad"/>
    <property type="match status" value="1"/>
</dbReference>
<evidence type="ECO:0000313" key="3">
    <source>
        <dbReference type="Proteomes" id="UP000249915"/>
    </source>
</evidence>
<dbReference type="AlphaFoldDB" id="A0A2V4AGA6"/>
<dbReference type="Proteomes" id="UP000249915">
    <property type="component" value="Unassembled WGS sequence"/>
</dbReference>
<protein>
    <recommendedName>
        <fullName evidence="1">Putative Flp pilus-assembly TadG-like N-terminal domain-containing protein</fullName>
    </recommendedName>
</protein>
<name>A0A2V4AGA6_9PSEU</name>
<accession>A0A2V4AGA6</accession>
<dbReference type="InterPro" id="IPR028087">
    <property type="entry name" value="Tad_N"/>
</dbReference>
<dbReference type="RefSeq" id="WP_043829905.1">
    <property type="nucleotide sequence ID" value="NZ_MASW01000009.1"/>
</dbReference>
<keyword evidence="3" id="KW-1185">Reference proteome</keyword>
<feature type="domain" description="Putative Flp pilus-assembly TadG-like N-terminal" evidence="1">
    <location>
        <begin position="2"/>
        <end position="45"/>
    </location>
</feature>
<evidence type="ECO:0000259" key="1">
    <source>
        <dbReference type="Pfam" id="PF13400"/>
    </source>
</evidence>
<evidence type="ECO:0000313" key="2">
    <source>
        <dbReference type="EMBL" id="PXY17854.1"/>
    </source>
</evidence>
<proteinExistence type="predicted"/>
<gene>
    <name evidence="2" type="ORF">BAY60_34120</name>
</gene>